<dbReference type="GO" id="GO:0033539">
    <property type="term" value="P:fatty acid beta-oxidation using acyl-CoA dehydrogenase"/>
    <property type="evidence" value="ECO:0007669"/>
    <property type="project" value="TreeGrafter"/>
</dbReference>
<dbReference type="InterPro" id="IPR009100">
    <property type="entry name" value="AcylCoA_DH/oxidase_NM_dom_sf"/>
</dbReference>
<accession>A0A1M7RJP5</accession>
<evidence type="ECO:0000256" key="5">
    <source>
        <dbReference type="RuleBase" id="RU362125"/>
    </source>
</evidence>
<dbReference type="Gene3D" id="1.20.140.10">
    <property type="entry name" value="Butyryl-CoA Dehydrogenase, subunit A, domain 3"/>
    <property type="match status" value="1"/>
</dbReference>
<dbReference type="InterPro" id="IPR050741">
    <property type="entry name" value="Acyl-CoA_dehydrogenase"/>
</dbReference>
<dbReference type="Gene3D" id="2.40.110.10">
    <property type="entry name" value="Butyryl-CoA Dehydrogenase, subunit A, domain 2"/>
    <property type="match status" value="1"/>
</dbReference>
<dbReference type="Proteomes" id="UP000184440">
    <property type="component" value="Unassembled WGS sequence"/>
</dbReference>
<feature type="domain" description="Acyl-CoA oxidase/dehydrogenase middle" evidence="8">
    <location>
        <begin position="98"/>
        <end position="188"/>
    </location>
</feature>
<dbReference type="AlphaFoldDB" id="A0A1M7RJP5"/>
<dbReference type="InterPro" id="IPR006091">
    <property type="entry name" value="Acyl-CoA_Oxase/DH_mid-dom"/>
</dbReference>
<keyword evidence="4 5" id="KW-0560">Oxidoreductase</keyword>
<dbReference type="Pfam" id="PF00441">
    <property type="entry name" value="Acyl-CoA_dh_1"/>
    <property type="match status" value="1"/>
</dbReference>
<organism evidence="9 10">
    <name type="scientific">Cryptosporangium aurantiacum</name>
    <dbReference type="NCBI Taxonomy" id="134849"/>
    <lineage>
        <taxon>Bacteria</taxon>
        <taxon>Bacillati</taxon>
        <taxon>Actinomycetota</taxon>
        <taxon>Actinomycetes</taxon>
        <taxon>Cryptosporangiales</taxon>
        <taxon>Cryptosporangiaceae</taxon>
        <taxon>Cryptosporangium</taxon>
    </lineage>
</organism>
<gene>
    <name evidence="9" type="ORF">SAMN05443668_116101</name>
</gene>
<dbReference type="SUPFAM" id="SSF47203">
    <property type="entry name" value="Acyl-CoA dehydrogenase C-terminal domain-like"/>
    <property type="match status" value="1"/>
</dbReference>
<evidence type="ECO:0000313" key="9">
    <source>
        <dbReference type="EMBL" id="SHN46565.1"/>
    </source>
</evidence>
<reference evidence="9 10" key="1">
    <citation type="submission" date="2016-11" db="EMBL/GenBank/DDBJ databases">
        <authorList>
            <person name="Jaros S."/>
            <person name="Januszkiewicz K."/>
            <person name="Wedrychowicz H."/>
        </authorList>
    </citation>
    <scope>NUCLEOTIDE SEQUENCE [LARGE SCALE GENOMIC DNA]</scope>
    <source>
        <strain evidence="9 10">DSM 46144</strain>
    </source>
</reference>
<dbReference type="OrthoDB" id="4568976at2"/>
<evidence type="ECO:0000259" key="8">
    <source>
        <dbReference type="Pfam" id="PF02770"/>
    </source>
</evidence>
<dbReference type="SUPFAM" id="SSF56645">
    <property type="entry name" value="Acyl-CoA dehydrogenase NM domain-like"/>
    <property type="match status" value="1"/>
</dbReference>
<dbReference type="RefSeq" id="WP_073263656.1">
    <property type="nucleotide sequence ID" value="NZ_FRCS01000016.1"/>
</dbReference>
<dbReference type="GO" id="GO:0003995">
    <property type="term" value="F:acyl-CoA dehydrogenase activity"/>
    <property type="evidence" value="ECO:0007669"/>
    <property type="project" value="TreeGrafter"/>
</dbReference>
<dbReference type="InterPro" id="IPR046373">
    <property type="entry name" value="Acyl-CoA_Oxase/DH_mid-dom_sf"/>
</dbReference>
<keyword evidence="10" id="KW-1185">Reference proteome</keyword>
<dbReference type="Pfam" id="PF02770">
    <property type="entry name" value="Acyl-CoA_dh_M"/>
    <property type="match status" value="1"/>
</dbReference>
<feature type="region of interest" description="Disordered" evidence="6">
    <location>
        <begin position="202"/>
        <end position="232"/>
    </location>
</feature>
<sequence length="382" mass="39958">MTPTAAAPAVDAAAILALTESPPGYDPDWWRGALPRFTGGLPGGRGRFADAVDAIRQLAAAAVPSPVHNGVVQSGALLAALGEREHLNALTAGERRYAFCVTEPDGSYGPGSIRTRAEPTGKSWRLDGTKCFVPYAADADVLLVVARVPGPVSVADGRRAPDVVAAFAVDAAAPGVRIEPIPTIGLDHQCAISLRAAPARRLGAFRRPGRPPDPTDPTDPTEPTDPTDSALSRGTIALAADALGAAEAAMRYAVERVSTRVQQGTPLGTRQAVKHRCADMLLDVALVAGVVERAARLLDRDAAPDDVRRAAAIAKAAAATRCRRVTASAHQLCGGDGIHADRPLHLWYRRVKAAEPMLGDPRHHRATVATTLLDSSRSEGFG</sequence>
<evidence type="ECO:0000259" key="7">
    <source>
        <dbReference type="Pfam" id="PF00441"/>
    </source>
</evidence>
<name>A0A1M7RJP5_9ACTN</name>
<evidence type="ECO:0000256" key="4">
    <source>
        <dbReference type="ARBA" id="ARBA00023002"/>
    </source>
</evidence>
<dbReference type="PANTHER" id="PTHR48083:SF2">
    <property type="entry name" value="MEDIUM-CHAIN SPECIFIC ACYL-COA DEHYDROGENASE, MITOCHONDRIAL"/>
    <property type="match status" value="1"/>
</dbReference>
<comment type="similarity">
    <text evidence="1 5">Belongs to the acyl-CoA dehydrogenase family.</text>
</comment>
<dbReference type="GO" id="GO:0005737">
    <property type="term" value="C:cytoplasm"/>
    <property type="evidence" value="ECO:0007669"/>
    <property type="project" value="TreeGrafter"/>
</dbReference>
<dbReference type="EMBL" id="FRCS01000016">
    <property type="protein sequence ID" value="SHN46565.1"/>
    <property type="molecule type" value="Genomic_DNA"/>
</dbReference>
<evidence type="ECO:0000256" key="2">
    <source>
        <dbReference type="ARBA" id="ARBA00022630"/>
    </source>
</evidence>
<keyword evidence="3 5" id="KW-0274">FAD</keyword>
<comment type="cofactor">
    <cofactor evidence="5">
        <name>FAD</name>
        <dbReference type="ChEBI" id="CHEBI:57692"/>
    </cofactor>
</comment>
<evidence type="ECO:0000256" key="1">
    <source>
        <dbReference type="ARBA" id="ARBA00009347"/>
    </source>
</evidence>
<proteinExistence type="inferred from homology"/>
<feature type="domain" description="Acyl-CoA dehydrogenase/oxidase C-terminal" evidence="7">
    <location>
        <begin position="229"/>
        <end position="372"/>
    </location>
</feature>
<evidence type="ECO:0000313" key="10">
    <source>
        <dbReference type="Proteomes" id="UP000184440"/>
    </source>
</evidence>
<dbReference type="InterPro" id="IPR036250">
    <property type="entry name" value="AcylCo_DH-like_C"/>
</dbReference>
<dbReference type="STRING" id="134849.SAMN05443668_116101"/>
<dbReference type="PANTHER" id="PTHR48083">
    <property type="entry name" value="MEDIUM-CHAIN SPECIFIC ACYL-COA DEHYDROGENASE, MITOCHONDRIAL-RELATED"/>
    <property type="match status" value="1"/>
</dbReference>
<protein>
    <submittedName>
        <fullName evidence="9">Acyl-CoA dehydrogenase</fullName>
    </submittedName>
</protein>
<keyword evidence="2 5" id="KW-0285">Flavoprotein</keyword>
<dbReference type="InterPro" id="IPR009075">
    <property type="entry name" value="AcylCo_DH/oxidase_C"/>
</dbReference>
<evidence type="ECO:0000256" key="6">
    <source>
        <dbReference type="SAM" id="MobiDB-lite"/>
    </source>
</evidence>
<evidence type="ECO:0000256" key="3">
    <source>
        <dbReference type="ARBA" id="ARBA00022827"/>
    </source>
</evidence>